<dbReference type="Proteomes" id="UP000215914">
    <property type="component" value="Chromosome 12"/>
</dbReference>
<protein>
    <submittedName>
        <fullName evidence="2">Vacuolar protein sorting-associated protein</fullName>
    </submittedName>
</protein>
<dbReference type="InterPro" id="IPR009543">
    <property type="entry name" value="VPS13_VAB"/>
</dbReference>
<evidence type="ECO:0000313" key="4">
    <source>
        <dbReference type="Proteomes" id="UP000215914"/>
    </source>
</evidence>
<sequence length="3009" mass="338998">MFITSFIKHKLASALQPWLLQEPELELNLGFLRSHVIAKNLRFNVAALNETLEDASSFCFTDFRIDQLKLRIVNWSASAFNWEVKGLYVTVSPRVVEGRDLELSEALMEEKKKVLREIDPEGSALHDIMGKLADISLSGSQTSSLSKLILNYCSLQLSDIKLQIHPSISDDSFECLWEIAELNVDPRQVNPQSFPRGYINSLFVYSNDSSFDLEIRGLNTTLKTHDRITQLCFATDIITSLKMNDFQLTELHCSIEELGFSFSPADISTIVVIIQELSRKSPPVRNRNGKQLWKETATKIRSLISTQRWSMWKLVTVVCLWLRYVHAWENLFSLVGYPINIMIKRSTLNMATNSSFSESFTRQWEVITEIEKELPAPGIALARRVVQCRNAKNVVPSENELPDRKQLRYFQNAWRLFCLIWTTICCVFNSILHWILLRNSFASDCNTERTGVLPEDSCANLCYRLNFGKILITVSPDNTASDRKVSHLDLLSFCLVFDAFIIIYNDNICENHLIFSCGSFKAISSSAIKGRKKPEILNSKTILWSNPVRVFNQKGTEMVSLPLLGSLIKQMWSDWKISRAEFEIATDKNMENPFILCAIKRLLEDQGPIFKCCLAVGQLDLFLEYSATLSLTLLFQQMQNVFSQREKGLKGHTSSLTSCGVPPIRVWDYHSCIAEMEKLVTKVLPERLIQVGVYISGPQIRVSLSKDRSHGGITNLHEAVDDLNLLFDCKNIELMMSPNLGSDFTFLNDETTERVHTNEIYKCRGQRVLDASLKVHGINAYLDDLPELQQSQIISLKPITIQLSTVRKDTWSLGESISMFSALLHGNALGLSGLIYVDELFVLVEAVNGLMLSLSRAFKTVDSSSSITSHLSNIQETSHIRSENEMLVSTSTGKSLVVQSKLYILKISSEIQPMDLVIQKSRKVNAMENEVTISESFTNQNLSVHFLPDNGIQISCQKIHMNLSYEKKKGKMEGLAEFSGLQAVVFRYANDVMHRSHNICELSVSHCTFDLSLTHLPNELSSGSNVSHTMEDPVSKSTVLDARISSSEFYLIGCSLKDVIVGKHQSSKLEMSLSVVQGCQTTVSCHCQGGIIFLETTSTLMLSQFGNAYIRRIRHLLRGRPSLKENPSAENIVNITTWGIPDDFTMDLSQFYLALFANDESGRLQELLFGADMNLNLKVINTRKKMSFGVSQLSILSRVLKQSNKHQSGEVQIPHTSSSTSSDPSLYLVRQDEIQSVTTDARTSSSDSHQGSENYILKKLSCFLSAEEPVPRDTSDTLKSNEPWVGSGSISGFDVTVSLPEIQMMLSVVELSEFSSKETIANVQQRQLYNDEEPARSFEEIVQDGSIVAIQDVDQHMYVVVEGGERKYHLAGAMHYSLAGEMALFRVKYHYQRIWKSSYLWFSLTSLCAKNESGEYLQLNCNTKSNFVELSCSGNSGPALWRSQPFKSSSFEDDGNLESYNNAENNLFYLINKKNNCSVSFVEGVLEFVSSPGNPFKWKVFQDFSLVRDPPLLNNSSVDESTSPFINVVVDKFSLTIYHELSDTTEKFPLLQMSMVAPELIVQILNSKARVMARLIAELYAFDAQRNLWSTFLHPVEVSIFWRSRFQSDASGTVLHRMPVHFYTRVKEFRVSMIELSLDILLFVIGKLNLAGPYAIQSSVILANCCKVENQSDLMLLCQFSDKQYATIARKQSTTMFLRNLALDQPPEASIVSIQLAASGDFYTSPIKFSLLKAGTFAWRTRILSKKDSETFPGPLIIVEITWKSEDGLSIIVSPLLRIHNRTDFPIELRFQRPEQENEHASVVLKAGGTIDDSIAAFDVIKASGGSKKALISLSVGDIIFSFRPKISDDSMGWSDELKGGKAAHLSGLFDKISYHVRKAFPVESEKSSFSTARTLLKSKEGEIDDLHFLIHSTKKDVPILQSEQRASTISLLEQKEIHILPTVQISNLLESEIQVVLSDKDRSLPKNRENMSKHATIPCGSSVNMYANPEAMFFTVTLTAFGLSCKPVNCGDWAKKLLKQKKDNRNLDMELNFGDGRYFGSLRLSCGHRGILEAAIFTPYTLKNNTDFDLFCLAPYHNPLSRNEAEELRSQGYSQLGALLPPKSTISWFLRTNKVSLRLLDDKATEKALLDLDAVSGLTEINLEMEEKLGLKYITKLGVSLDPSIGKVVPSQVVSLSPRYVVLNESDEVITIRQCNLEDDMEGMTTVSSKQRKALRLCNKTNKKRETSIFENFIRKHRNIQDDSLLYIQFRPNEAGLGWSGPVCVASMGRFFIKFRRSINVSETEENTHDFAVVIVSEENSSLVLRFHRPPNMNFPYRIENCLRDASITYYQKGSTELETLGCEKQVNYVWDDLSLTHKLVIQISGLHLLREVNLDKVRPWKPFYKVGKHRVLGFNFPQDKKAEQKVKPTGFSRPNETQMVNLGYEVYADGLTRVVRICERSDSRKLDKVFNPGAKITVRVSRFSISLCERAKQEEVSERALVYTSIVVMRLGNISLDSMLTDQQKVNQIRVQSMSVDQKWVGAPFAAMLRRHQSGFSDTCDSMLRIVLILLPSSSNIRQVKYSSIVLQPVDLNLDEETLMKIVPFYRKSLSDPNTPSRQYYFDHFEIHPVKIIANFLPGDSYSSYNSTQETLRTLLHSVIKVPEIKSKNVELNGVLVTHALITLSELSIKCAQHYSWYVMRAIYIAKGSPLLPPAFASIFDDLASSSLDVFFDPSSALVKLPGLTIGTFKLLSKCIDGKGFSGTKRYLGDLGKTLKNAGSNILFAAVTEVSDAVLKGAETNGFNGMFNGFQQGILKLAMEPSVLGSAFTEGGPDRKIKLDRNPGVDELYIEGYLQAMLDTMYKHEYLRVRVIDDQVVLKNMPPNSVLIDEIMDHVKGFLVSKGLLTGETSSYSLRHLRVQNEWRIVPTVLTLCEHLFVNFAIGWLRKQAGDLSSKIKWDDKFKVGAKKAITKQETRVSVWKWGVGRFVFAGIVAYVDGRLCRSIPNPVARRIVSGFVLSFLDRNDDN</sequence>
<dbReference type="InterPro" id="IPR026847">
    <property type="entry name" value="VPS13"/>
</dbReference>
<dbReference type="PANTHER" id="PTHR16166:SF130">
    <property type="entry name" value="PROTEIN SORTING-ASSOCIATED PROTEIN, PUTATIVE (DUF1162)-RELATED"/>
    <property type="match status" value="1"/>
</dbReference>
<dbReference type="PANTHER" id="PTHR16166">
    <property type="entry name" value="VACUOLAR PROTEIN SORTING-ASSOCIATED PROTEIN VPS13"/>
    <property type="match status" value="1"/>
</dbReference>
<dbReference type="EMBL" id="CM007901">
    <property type="protein sequence ID" value="OTG05876.1"/>
    <property type="molecule type" value="Genomic_DNA"/>
</dbReference>
<evidence type="ECO:0000313" key="3">
    <source>
        <dbReference type="EMBL" id="OTG05876.1"/>
    </source>
</evidence>
<dbReference type="InParanoid" id="A0A251T5U5"/>
<dbReference type="Gramene" id="mRNA:HanXRQr2_Chr12g0558801">
    <property type="protein sequence ID" value="mRNA:HanXRQr2_Chr12g0558801"/>
    <property type="gene ID" value="HanXRQr2_Chr12g0558801"/>
</dbReference>
<dbReference type="STRING" id="4232.A0A251T5U5"/>
<reference evidence="2" key="3">
    <citation type="submission" date="2020-06" db="EMBL/GenBank/DDBJ databases">
        <title>Helianthus annuus Genome sequencing and assembly Release 2.</title>
        <authorList>
            <person name="Gouzy J."/>
            <person name="Langlade N."/>
            <person name="Munos S."/>
        </authorList>
    </citation>
    <scope>NUCLEOTIDE SEQUENCE</scope>
    <source>
        <tissue evidence="2">Leaves</tissue>
    </source>
</reference>
<dbReference type="OrthoDB" id="428159at2759"/>
<dbReference type="GO" id="GO:0006623">
    <property type="term" value="P:protein targeting to vacuole"/>
    <property type="evidence" value="ECO:0000318"/>
    <property type="project" value="GO_Central"/>
</dbReference>
<evidence type="ECO:0000313" key="2">
    <source>
        <dbReference type="EMBL" id="KAF5779388.1"/>
    </source>
</evidence>
<dbReference type="EMBL" id="MNCJ02000327">
    <property type="protein sequence ID" value="KAF5779388.1"/>
    <property type="molecule type" value="Genomic_DNA"/>
</dbReference>
<feature type="domain" description="Vacuolar protein sorting-associated protein 13 VPS13 adaptor binding" evidence="1">
    <location>
        <begin position="1895"/>
        <end position="2353"/>
    </location>
</feature>
<dbReference type="FunCoup" id="A0A251T5U5">
    <property type="interactions" value="1342"/>
</dbReference>
<dbReference type="OMA" id="TLVCHFQ"/>
<organism evidence="3 4">
    <name type="scientific">Helianthus annuus</name>
    <name type="common">Common sunflower</name>
    <dbReference type="NCBI Taxonomy" id="4232"/>
    <lineage>
        <taxon>Eukaryota</taxon>
        <taxon>Viridiplantae</taxon>
        <taxon>Streptophyta</taxon>
        <taxon>Embryophyta</taxon>
        <taxon>Tracheophyta</taxon>
        <taxon>Spermatophyta</taxon>
        <taxon>Magnoliopsida</taxon>
        <taxon>eudicotyledons</taxon>
        <taxon>Gunneridae</taxon>
        <taxon>Pentapetalae</taxon>
        <taxon>asterids</taxon>
        <taxon>campanulids</taxon>
        <taxon>Asterales</taxon>
        <taxon>Asteraceae</taxon>
        <taxon>Asteroideae</taxon>
        <taxon>Heliantheae alliance</taxon>
        <taxon>Heliantheae</taxon>
        <taxon>Helianthus</taxon>
    </lineage>
</organism>
<dbReference type="Pfam" id="PF25036">
    <property type="entry name" value="VPS13_VAB"/>
    <property type="match status" value="1"/>
</dbReference>
<proteinExistence type="predicted"/>
<reference evidence="3" key="2">
    <citation type="submission" date="2017-02" db="EMBL/GenBank/DDBJ databases">
        <title>Sunflower complete genome.</title>
        <authorList>
            <person name="Langlade N."/>
            <person name="Munos S."/>
        </authorList>
    </citation>
    <scope>NUCLEOTIDE SEQUENCE [LARGE SCALE GENOMIC DNA]</scope>
    <source>
        <tissue evidence="3">Leaves</tissue>
    </source>
</reference>
<keyword evidence="4" id="KW-1185">Reference proteome</keyword>
<gene>
    <name evidence="3" type="ORF">HannXRQ_Chr12g0378491</name>
    <name evidence="2" type="ORF">HanXRQr2_Chr12g0558801</name>
</gene>
<name>A0A251T5U5_HELAN</name>
<accession>A0A251T5U5</accession>
<reference evidence="2 4" key="1">
    <citation type="journal article" date="2017" name="Nature">
        <title>The sunflower genome provides insights into oil metabolism, flowering and Asterid evolution.</title>
        <authorList>
            <person name="Badouin H."/>
            <person name="Gouzy J."/>
            <person name="Grassa C.J."/>
            <person name="Murat F."/>
            <person name="Staton S.E."/>
            <person name="Cottret L."/>
            <person name="Lelandais-Briere C."/>
            <person name="Owens G.L."/>
            <person name="Carrere S."/>
            <person name="Mayjonade B."/>
            <person name="Legrand L."/>
            <person name="Gill N."/>
            <person name="Kane N.C."/>
            <person name="Bowers J.E."/>
            <person name="Hubner S."/>
            <person name="Bellec A."/>
            <person name="Berard A."/>
            <person name="Berges H."/>
            <person name="Blanchet N."/>
            <person name="Boniface M.C."/>
            <person name="Brunel D."/>
            <person name="Catrice O."/>
            <person name="Chaidir N."/>
            <person name="Claudel C."/>
            <person name="Donnadieu C."/>
            <person name="Faraut T."/>
            <person name="Fievet G."/>
            <person name="Helmstetter N."/>
            <person name="King M."/>
            <person name="Knapp S.J."/>
            <person name="Lai Z."/>
            <person name="Le Paslier M.C."/>
            <person name="Lippi Y."/>
            <person name="Lorenzon L."/>
            <person name="Mandel J.R."/>
            <person name="Marage G."/>
            <person name="Marchand G."/>
            <person name="Marquand E."/>
            <person name="Bret-Mestries E."/>
            <person name="Morien E."/>
            <person name="Nambeesan S."/>
            <person name="Nguyen T."/>
            <person name="Pegot-Espagnet P."/>
            <person name="Pouilly N."/>
            <person name="Raftis F."/>
            <person name="Sallet E."/>
            <person name="Schiex T."/>
            <person name="Thomas J."/>
            <person name="Vandecasteele C."/>
            <person name="Vares D."/>
            <person name="Vear F."/>
            <person name="Vautrin S."/>
            <person name="Crespi M."/>
            <person name="Mangin B."/>
            <person name="Burke J.M."/>
            <person name="Salse J."/>
            <person name="Munos S."/>
            <person name="Vincourt P."/>
            <person name="Rieseberg L.H."/>
            <person name="Langlade N.B."/>
        </authorList>
    </citation>
    <scope>NUCLEOTIDE SEQUENCE [LARGE SCALE GENOMIC DNA]</scope>
    <source>
        <strain evidence="4">cv. SF193</strain>
        <tissue evidence="2">Leaves</tissue>
    </source>
</reference>
<evidence type="ECO:0000259" key="1">
    <source>
        <dbReference type="Pfam" id="PF25036"/>
    </source>
</evidence>
<dbReference type="GO" id="GO:0045053">
    <property type="term" value="P:protein retention in Golgi apparatus"/>
    <property type="evidence" value="ECO:0000318"/>
    <property type="project" value="GO_Central"/>
</dbReference>